<organism evidence="1">
    <name type="scientific">Cladocopium goreaui</name>
    <dbReference type="NCBI Taxonomy" id="2562237"/>
    <lineage>
        <taxon>Eukaryota</taxon>
        <taxon>Sar</taxon>
        <taxon>Alveolata</taxon>
        <taxon>Dinophyceae</taxon>
        <taxon>Suessiales</taxon>
        <taxon>Symbiodiniaceae</taxon>
        <taxon>Cladocopium</taxon>
    </lineage>
</organism>
<comment type="caution">
    <text evidence="1">The sequence shown here is derived from an EMBL/GenBank/DDBJ whole genome shotgun (WGS) entry which is preliminary data.</text>
</comment>
<sequence length="85" mass="9670">TAEASVSSFAQGCSAPIQGENLELDRVTVGFNQSTGERFVLEDRWTVMEMTILIEFEVILLNMLEVILLNKFEVIFLNKFELIPM</sequence>
<keyword evidence="3" id="KW-1185">Reference proteome</keyword>
<dbReference type="Proteomes" id="UP001152797">
    <property type="component" value="Unassembled WGS sequence"/>
</dbReference>
<feature type="non-terminal residue" evidence="1">
    <location>
        <position position="1"/>
    </location>
</feature>
<accession>A0A9P1DMI0</accession>
<reference evidence="2 3" key="2">
    <citation type="submission" date="2024-05" db="EMBL/GenBank/DDBJ databases">
        <authorList>
            <person name="Chen Y."/>
            <person name="Shah S."/>
            <person name="Dougan E. K."/>
            <person name="Thang M."/>
            <person name="Chan C."/>
        </authorList>
    </citation>
    <scope>NUCLEOTIDE SEQUENCE [LARGE SCALE GENOMIC DNA]</scope>
</reference>
<reference evidence="1" key="1">
    <citation type="submission" date="2022-10" db="EMBL/GenBank/DDBJ databases">
        <authorList>
            <person name="Chen Y."/>
            <person name="Dougan E. K."/>
            <person name="Chan C."/>
            <person name="Rhodes N."/>
            <person name="Thang M."/>
        </authorList>
    </citation>
    <scope>NUCLEOTIDE SEQUENCE</scope>
</reference>
<dbReference type="EMBL" id="CAMXCT020005695">
    <property type="protein sequence ID" value="CAL1166449.1"/>
    <property type="molecule type" value="Genomic_DNA"/>
</dbReference>
<dbReference type="AlphaFoldDB" id="A0A9P1DMI0"/>
<evidence type="ECO:0000313" key="2">
    <source>
        <dbReference type="EMBL" id="CAL4800386.1"/>
    </source>
</evidence>
<protein>
    <submittedName>
        <fullName evidence="1">Uncharacterized protein</fullName>
    </submittedName>
</protein>
<name>A0A9P1DMI0_9DINO</name>
<evidence type="ECO:0000313" key="1">
    <source>
        <dbReference type="EMBL" id="CAI4013074.1"/>
    </source>
</evidence>
<dbReference type="EMBL" id="CAMXCT030005695">
    <property type="protein sequence ID" value="CAL4800386.1"/>
    <property type="molecule type" value="Genomic_DNA"/>
</dbReference>
<feature type="non-terminal residue" evidence="1">
    <location>
        <position position="85"/>
    </location>
</feature>
<evidence type="ECO:0000313" key="3">
    <source>
        <dbReference type="Proteomes" id="UP001152797"/>
    </source>
</evidence>
<dbReference type="EMBL" id="CAMXCT010005695">
    <property type="protein sequence ID" value="CAI4013074.1"/>
    <property type="molecule type" value="Genomic_DNA"/>
</dbReference>
<proteinExistence type="predicted"/>
<gene>
    <name evidence="1" type="ORF">C1SCF055_LOCUS38077</name>
</gene>